<dbReference type="SUPFAM" id="SSF47954">
    <property type="entry name" value="Cyclin-like"/>
    <property type="match status" value="1"/>
</dbReference>
<name>A0A2K3MYG8_TRIPR</name>
<accession>A0A2K3MYG8</accession>
<evidence type="ECO:0000313" key="2">
    <source>
        <dbReference type="Proteomes" id="UP000236291"/>
    </source>
</evidence>
<protein>
    <submittedName>
        <fullName evidence="1">Cyclin-D1-1</fullName>
    </submittedName>
</protein>
<comment type="caution">
    <text evidence="1">The sequence shown here is derived from an EMBL/GenBank/DDBJ whole genome shotgun (WGS) entry which is preliminary data.</text>
</comment>
<reference evidence="1 2" key="1">
    <citation type="journal article" date="2014" name="Am. J. Bot.">
        <title>Genome assembly and annotation for red clover (Trifolium pratense; Fabaceae).</title>
        <authorList>
            <person name="Istvanek J."/>
            <person name="Jaros M."/>
            <person name="Krenek A."/>
            <person name="Repkova J."/>
        </authorList>
    </citation>
    <scope>NUCLEOTIDE SEQUENCE [LARGE SCALE GENOMIC DNA]</scope>
    <source>
        <strain evidence="2">cv. Tatra</strain>
        <tissue evidence="1">Young leaves</tissue>
    </source>
</reference>
<dbReference type="EMBL" id="ASHM01013826">
    <property type="protein sequence ID" value="PNX95794.1"/>
    <property type="molecule type" value="Genomic_DNA"/>
</dbReference>
<gene>
    <name evidence="1" type="ORF">L195_g018990</name>
</gene>
<dbReference type="Proteomes" id="UP000236291">
    <property type="component" value="Unassembled WGS sequence"/>
</dbReference>
<proteinExistence type="predicted"/>
<sequence>MAFDPNCKQCLDITRFNIPSDNFPAPRLFEEDRKILIRRYATSVIAQVAMLQNPPNAYVPYMAMSYFDRFLSNYHMTMTAEGPSTAEKVSLIAICCFALSADRRISSFSLSDLLINIQREMEFSWMKYKMNYKMASIMQCCIREKIGNKLHPVTAFWFLNHYYAHFKPLGLKRHSINEILVQAQGEHTFVDFMPTDIAFSACVAAATIALEELPEDINQMTTNEVKEIIQMMIELCDRLNILIPKIEVPAEEIEGDPQMEAAISAIEPTEHMDFVLKWITEVPALEEALAEEIAEVPALEEALDEEIVELQPADLGLQGARKVVRVKGKHNLQGFINRTIQNFSHAKLIFKVPVRLGPKTLRGMKSAVKNSNRNLVRADEVKPWGQ</sequence>
<dbReference type="AlphaFoldDB" id="A0A2K3MYG8"/>
<evidence type="ECO:0000313" key="1">
    <source>
        <dbReference type="EMBL" id="PNX95794.1"/>
    </source>
</evidence>
<organism evidence="1 2">
    <name type="scientific">Trifolium pratense</name>
    <name type="common">Red clover</name>
    <dbReference type="NCBI Taxonomy" id="57577"/>
    <lineage>
        <taxon>Eukaryota</taxon>
        <taxon>Viridiplantae</taxon>
        <taxon>Streptophyta</taxon>
        <taxon>Embryophyta</taxon>
        <taxon>Tracheophyta</taxon>
        <taxon>Spermatophyta</taxon>
        <taxon>Magnoliopsida</taxon>
        <taxon>eudicotyledons</taxon>
        <taxon>Gunneridae</taxon>
        <taxon>Pentapetalae</taxon>
        <taxon>rosids</taxon>
        <taxon>fabids</taxon>
        <taxon>Fabales</taxon>
        <taxon>Fabaceae</taxon>
        <taxon>Papilionoideae</taxon>
        <taxon>50 kb inversion clade</taxon>
        <taxon>NPAAA clade</taxon>
        <taxon>Hologalegina</taxon>
        <taxon>IRL clade</taxon>
        <taxon>Trifolieae</taxon>
        <taxon>Trifolium</taxon>
    </lineage>
</organism>
<reference evidence="1 2" key="2">
    <citation type="journal article" date="2017" name="Front. Plant Sci.">
        <title>Gene Classification and Mining of Molecular Markers Useful in Red Clover (Trifolium pratense) Breeding.</title>
        <authorList>
            <person name="Istvanek J."/>
            <person name="Dluhosova J."/>
            <person name="Dluhos P."/>
            <person name="Patkova L."/>
            <person name="Nedelnik J."/>
            <person name="Repkova J."/>
        </authorList>
    </citation>
    <scope>NUCLEOTIDE SEQUENCE [LARGE SCALE GENOMIC DNA]</scope>
    <source>
        <strain evidence="2">cv. Tatra</strain>
        <tissue evidence="1">Young leaves</tissue>
    </source>
</reference>
<dbReference type="InterPro" id="IPR036915">
    <property type="entry name" value="Cyclin-like_sf"/>
</dbReference>
<dbReference type="ExpressionAtlas" id="A0A2K3MYG8">
    <property type="expression patterns" value="baseline"/>
</dbReference>
<dbReference type="Gene3D" id="1.10.472.10">
    <property type="entry name" value="Cyclin-like"/>
    <property type="match status" value="2"/>
</dbReference>